<dbReference type="EC" id="1.1.1.17" evidence="2"/>
<evidence type="ECO:0000256" key="6">
    <source>
        <dbReference type="ARBA" id="ARBA00048615"/>
    </source>
</evidence>
<protein>
    <recommendedName>
        <fullName evidence="3">Mannitol-1-phosphate 5-dehydrogenase</fullName>
        <ecNumber evidence="2">1.1.1.17</ecNumber>
    </recommendedName>
</protein>
<dbReference type="Proteomes" id="UP000326702">
    <property type="component" value="Chromosome"/>
</dbReference>
<dbReference type="InterPro" id="IPR000669">
    <property type="entry name" value="Mannitol_DH"/>
</dbReference>
<dbReference type="SUPFAM" id="SSF48179">
    <property type="entry name" value="6-phosphogluconate dehydrogenase C-terminal domain-like"/>
    <property type="match status" value="1"/>
</dbReference>
<dbReference type="Gene3D" id="3.40.50.720">
    <property type="entry name" value="NAD(P)-binding Rossmann-like Domain"/>
    <property type="match status" value="1"/>
</dbReference>
<dbReference type="PANTHER" id="PTHR43362:SF1">
    <property type="entry name" value="MANNITOL DEHYDROGENASE 2-RELATED"/>
    <property type="match status" value="1"/>
</dbReference>
<accession>A0A5P9QDA9</accession>
<evidence type="ECO:0000259" key="8">
    <source>
        <dbReference type="Pfam" id="PF01232"/>
    </source>
</evidence>
<evidence type="ECO:0000256" key="5">
    <source>
        <dbReference type="ARBA" id="ARBA00023027"/>
    </source>
</evidence>
<dbReference type="PANTHER" id="PTHR43362">
    <property type="entry name" value="MANNITOL DEHYDROGENASE DSF1-RELATED"/>
    <property type="match status" value="1"/>
</dbReference>
<reference evidence="10 11" key="1">
    <citation type="submission" date="2019-10" db="EMBL/GenBank/DDBJ databases">
        <title>Genome sequence of Luteimicrobium xylanilyticum HY-24.</title>
        <authorList>
            <person name="Kim D.Y."/>
            <person name="Park H.-Y."/>
        </authorList>
    </citation>
    <scope>NUCLEOTIDE SEQUENCE [LARGE SCALE GENOMIC DNA]</scope>
    <source>
        <strain evidence="10 11">HY-24</strain>
    </source>
</reference>
<evidence type="ECO:0000256" key="3">
    <source>
        <dbReference type="ARBA" id="ARBA00016219"/>
    </source>
</evidence>
<evidence type="ECO:0000313" key="11">
    <source>
        <dbReference type="Proteomes" id="UP000326702"/>
    </source>
</evidence>
<keyword evidence="11" id="KW-1185">Reference proteome</keyword>
<evidence type="ECO:0000256" key="4">
    <source>
        <dbReference type="ARBA" id="ARBA00023002"/>
    </source>
</evidence>
<evidence type="ECO:0000256" key="2">
    <source>
        <dbReference type="ARBA" id="ARBA00012939"/>
    </source>
</evidence>
<dbReference type="KEGG" id="lxl:KDY119_02984"/>
<dbReference type="EMBL" id="CP045529">
    <property type="protein sequence ID" value="QFU99453.1"/>
    <property type="molecule type" value="Genomic_DNA"/>
</dbReference>
<gene>
    <name evidence="10" type="primary">uxuB</name>
    <name evidence="10" type="ORF">KDY119_02984</name>
</gene>
<dbReference type="PRINTS" id="PR00084">
    <property type="entry name" value="MTLDHDRGNASE"/>
</dbReference>
<dbReference type="Gene3D" id="1.10.1040.10">
    <property type="entry name" value="N-(1-d-carboxylethyl)-l-norvaline Dehydrogenase, domain 2"/>
    <property type="match status" value="1"/>
</dbReference>
<dbReference type="Pfam" id="PF08125">
    <property type="entry name" value="Mannitol_dh_C"/>
    <property type="match status" value="1"/>
</dbReference>
<evidence type="ECO:0000256" key="1">
    <source>
        <dbReference type="ARBA" id="ARBA00006541"/>
    </source>
</evidence>
<dbReference type="InterPro" id="IPR008927">
    <property type="entry name" value="6-PGluconate_DH-like_C_sf"/>
</dbReference>
<dbReference type="AlphaFoldDB" id="A0A5P9QDA9"/>
<dbReference type="OrthoDB" id="271711at2"/>
<dbReference type="InterPro" id="IPR013131">
    <property type="entry name" value="Mannitol_DH_N"/>
</dbReference>
<feature type="region of interest" description="Disordered" evidence="7">
    <location>
        <begin position="1"/>
        <end position="21"/>
    </location>
</feature>
<dbReference type="InterPro" id="IPR036291">
    <property type="entry name" value="NAD(P)-bd_dom_sf"/>
</dbReference>
<name>A0A5P9QDA9_9MICO</name>
<organism evidence="10 11">
    <name type="scientific">Luteimicrobium xylanilyticum</name>
    <dbReference type="NCBI Taxonomy" id="1133546"/>
    <lineage>
        <taxon>Bacteria</taxon>
        <taxon>Bacillati</taxon>
        <taxon>Actinomycetota</taxon>
        <taxon>Actinomycetes</taxon>
        <taxon>Micrococcales</taxon>
        <taxon>Luteimicrobium</taxon>
    </lineage>
</organism>
<sequence length="495" mass="51126">MSRLDARTALPDGVRGPGERPRQVGIVHLGIGAFHRAHQAVLTEDAAATTGDDRWGILGVTQRSGRVVRQLRPQDGLYGVLTLGEHERSLRVVGSVLDAVHPGAGGDVARVLRAIAAPTTHVVTLTITEKGYARRPDGTLDVDAVRDDLQAAAQTLGAGVAGDRDEPPSASAVGLLVRGLVARYRAGGAPLTVLSCDNVAANGHVLEGLVREAVRALAGLGAPSTGLAGWLDDAVTFPSSVVDRIVPATTDAHRAIARELLGADDEGLVVGEPFAQWVIEDRFAGPRPAWEAAGAQLVGDVTPYEDAKLLLLNATHSLLAYAGVLAGHETMADAVRDPALVVHARALQAEAQAALADGRPGGPDLEAYAEQVLERFANPATGHLTQQVAGDGTQKIPLRWGPTLAGLARCGAALPDDGVLFGLAAWTAFVGHAARTGAPLDDPRADELRAAVESAGTPDVAVAALLALPGLLPAGLGTDPRVVDGVRRARRSLDA</sequence>
<evidence type="ECO:0000313" key="10">
    <source>
        <dbReference type="EMBL" id="QFU99453.1"/>
    </source>
</evidence>
<dbReference type="Pfam" id="PF01232">
    <property type="entry name" value="Mannitol_dh"/>
    <property type="match status" value="1"/>
</dbReference>
<dbReference type="RefSeq" id="WP_036947347.1">
    <property type="nucleotide sequence ID" value="NZ_BAABIH010000008.1"/>
</dbReference>
<dbReference type="GO" id="GO:0019594">
    <property type="term" value="P:mannitol metabolic process"/>
    <property type="evidence" value="ECO:0007669"/>
    <property type="project" value="InterPro"/>
</dbReference>
<evidence type="ECO:0000259" key="9">
    <source>
        <dbReference type="Pfam" id="PF08125"/>
    </source>
</evidence>
<keyword evidence="5" id="KW-0520">NAD</keyword>
<dbReference type="InterPro" id="IPR023027">
    <property type="entry name" value="Mannitol_DH_CS"/>
</dbReference>
<dbReference type="InterPro" id="IPR013118">
    <property type="entry name" value="Mannitol_DH_C"/>
</dbReference>
<dbReference type="InterPro" id="IPR050988">
    <property type="entry name" value="Mannitol_DH/Oxidoreductase"/>
</dbReference>
<dbReference type="InterPro" id="IPR013328">
    <property type="entry name" value="6PGD_dom2"/>
</dbReference>
<dbReference type="SUPFAM" id="SSF51735">
    <property type="entry name" value="NAD(P)-binding Rossmann-fold domains"/>
    <property type="match status" value="1"/>
</dbReference>
<dbReference type="GO" id="GO:0008926">
    <property type="term" value="F:mannitol-1-phosphate 5-dehydrogenase activity"/>
    <property type="evidence" value="ECO:0007669"/>
    <property type="project" value="UniProtKB-EC"/>
</dbReference>
<keyword evidence="4 10" id="KW-0560">Oxidoreductase</keyword>
<feature type="domain" description="Mannitol dehydrogenase N-terminal" evidence="8">
    <location>
        <begin position="25"/>
        <end position="291"/>
    </location>
</feature>
<comment type="catalytic activity">
    <reaction evidence="6">
        <text>D-mannitol 1-phosphate + NAD(+) = beta-D-fructose 6-phosphate + NADH + H(+)</text>
        <dbReference type="Rhea" id="RHEA:19661"/>
        <dbReference type="ChEBI" id="CHEBI:15378"/>
        <dbReference type="ChEBI" id="CHEBI:57540"/>
        <dbReference type="ChEBI" id="CHEBI:57634"/>
        <dbReference type="ChEBI" id="CHEBI:57945"/>
        <dbReference type="ChEBI" id="CHEBI:61381"/>
        <dbReference type="EC" id="1.1.1.17"/>
    </reaction>
</comment>
<dbReference type="SMR" id="A0A5P9QDA9"/>
<evidence type="ECO:0000256" key="7">
    <source>
        <dbReference type="SAM" id="MobiDB-lite"/>
    </source>
</evidence>
<comment type="similarity">
    <text evidence="1">Belongs to the mannitol dehydrogenase family.</text>
</comment>
<proteinExistence type="inferred from homology"/>
<feature type="domain" description="Mannitol dehydrogenase C-terminal" evidence="9">
    <location>
        <begin position="300"/>
        <end position="487"/>
    </location>
</feature>
<dbReference type="PROSITE" id="PS00974">
    <property type="entry name" value="MANNITOL_DHGENASE"/>
    <property type="match status" value="1"/>
</dbReference>